<gene>
    <name evidence="4" type="ORF">BOX15_Mlig003907g2</name>
</gene>
<keyword evidence="1" id="KW-0547">Nucleotide-binding</keyword>
<dbReference type="GO" id="GO:0005525">
    <property type="term" value="F:GTP binding"/>
    <property type="evidence" value="ECO:0007669"/>
    <property type="project" value="UniProtKB-KW"/>
</dbReference>
<dbReference type="SMART" id="SM00175">
    <property type="entry name" value="RAB"/>
    <property type="match status" value="1"/>
</dbReference>
<evidence type="ECO:0000256" key="2">
    <source>
        <dbReference type="ARBA" id="ARBA00023134"/>
    </source>
</evidence>
<dbReference type="FunFam" id="3.40.50.300:FF:001329">
    <property type="entry name" value="Small GTP-binding protein, putative"/>
    <property type="match status" value="1"/>
</dbReference>
<dbReference type="PRINTS" id="PR00449">
    <property type="entry name" value="RASTRNSFRMNG"/>
</dbReference>
<dbReference type="SMART" id="SM00176">
    <property type="entry name" value="RAN"/>
    <property type="match status" value="1"/>
</dbReference>
<dbReference type="EMBL" id="NIVC01001615">
    <property type="protein sequence ID" value="PAA65806.1"/>
    <property type="molecule type" value="Genomic_DNA"/>
</dbReference>
<name>A0A267EWI2_9PLAT</name>
<evidence type="ECO:0000313" key="5">
    <source>
        <dbReference type="Proteomes" id="UP000215902"/>
    </source>
</evidence>
<sequence>MQSAPTFKLVLIGESGVGKTSLFMRVKENRFCSEAALGLEFCTADATVDGVRIKLALWDTAGVERFRTLTRNYYRHCHCALLVCSLDDKSSLDNLHRWNQDVDFYCKDCLKVIVANKNDLQPEVSAEQLQNFASTFGCKQVFYVSAKTGDGVQQLLTDTGRLLMGAHLLGRKASTRTTAAGGPASGRPASSGGALRLDAAGGRRGSAGAGAGQLRQDGAEGEAGEKRCCRLL</sequence>
<organism evidence="4 5">
    <name type="scientific">Macrostomum lignano</name>
    <dbReference type="NCBI Taxonomy" id="282301"/>
    <lineage>
        <taxon>Eukaryota</taxon>
        <taxon>Metazoa</taxon>
        <taxon>Spiralia</taxon>
        <taxon>Lophotrochozoa</taxon>
        <taxon>Platyhelminthes</taxon>
        <taxon>Rhabditophora</taxon>
        <taxon>Macrostomorpha</taxon>
        <taxon>Macrostomida</taxon>
        <taxon>Macrostomidae</taxon>
        <taxon>Macrostomum</taxon>
    </lineage>
</organism>
<dbReference type="OrthoDB" id="28034at2759"/>
<feature type="compositionally biased region" description="Low complexity" evidence="3">
    <location>
        <begin position="175"/>
        <end position="200"/>
    </location>
</feature>
<dbReference type="STRING" id="282301.A0A267EWI2"/>
<dbReference type="InterPro" id="IPR005225">
    <property type="entry name" value="Small_GTP-bd"/>
</dbReference>
<dbReference type="Proteomes" id="UP000215902">
    <property type="component" value="Unassembled WGS sequence"/>
</dbReference>
<keyword evidence="2" id="KW-0342">GTP-binding</keyword>
<dbReference type="GO" id="GO:0003924">
    <property type="term" value="F:GTPase activity"/>
    <property type="evidence" value="ECO:0007669"/>
    <property type="project" value="InterPro"/>
</dbReference>
<dbReference type="SUPFAM" id="SSF52540">
    <property type="entry name" value="P-loop containing nucleoside triphosphate hydrolases"/>
    <property type="match status" value="1"/>
</dbReference>
<evidence type="ECO:0000256" key="3">
    <source>
        <dbReference type="SAM" id="MobiDB-lite"/>
    </source>
</evidence>
<dbReference type="InterPro" id="IPR027417">
    <property type="entry name" value="P-loop_NTPase"/>
</dbReference>
<dbReference type="AlphaFoldDB" id="A0A267EWI2"/>
<dbReference type="Gene3D" id="3.40.50.300">
    <property type="entry name" value="P-loop containing nucleotide triphosphate hydrolases"/>
    <property type="match status" value="1"/>
</dbReference>
<dbReference type="InterPro" id="IPR050227">
    <property type="entry name" value="Rab"/>
</dbReference>
<dbReference type="Pfam" id="PF00071">
    <property type="entry name" value="Ras"/>
    <property type="match status" value="1"/>
</dbReference>
<dbReference type="PANTHER" id="PTHR47977">
    <property type="entry name" value="RAS-RELATED PROTEIN RAB"/>
    <property type="match status" value="1"/>
</dbReference>
<accession>A0A267EWI2</accession>
<proteinExistence type="predicted"/>
<feature type="region of interest" description="Disordered" evidence="3">
    <location>
        <begin position="174"/>
        <end position="226"/>
    </location>
</feature>
<protein>
    <submittedName>
        <fullName evidence="4">Uncharacterized protein</fullName>
    </submittedName>
</protein>
<dbReference type="SMART" id="SM00173">
    <property type="entry name" value="RAS"/>
    <property type="match status" value="1"/>
</dbReference>
<dbReference type="SMART" id="SM00174">
    <property type="entry name" value="RHO"/>
    <property type="match status" value="1"/>
</dbReference>
<dbReference type="PROSITE" id="PS51419">
    <property type="entry name" value="RAB"/>
    <property type="match status" value="1"/>
</dbReference>
<keyword evidence="5" id="KW-1185">Reference proteome</keyword>
<comment type="caution">
    <text evidence="4">The sequence shown here is derived from an EMBL/GenBank/DDBJ whole genome shotgun (WGS) entry which is preliminary data.</text>
</comment>
<evidence type="ECO:0000256" key="1">
    <source>
        <dbReference type="ARBA" id="ARBA00022741"/>
    </source>
</evidence>
<feature type="compositionally biased region" description="Gly residues" evidence="3">
    <location>
        <begin position="202"/>
        <end position="211"/>
    </location>
</feature>
<evidence type="ECO:0000313" key="4">
    <source>
        <dbReference type="EMBL" id="PAA65806.1"/>
    </source>
</evidence>
<reference evidence="4 5" key="1">
    <citation type="submission" date="2017-06" db="EMBL/GenBank/DDBJ databases">
        <title>A platform for efficient transgenesis in Macrostomum lignano, a flatworm model organism for stem cell research.</title>
        <authorList>
            <person name="Berezikov E."/>
        </authorList>
    </citation>
    <scope>NUCLEOTIDE SEQUENCE [LARGE SCALE GENOMIC DNA]</scope>
    <source>
        <strain evidence="4">DV1</strain>
        <tissue evidence="4">Whole organism</tissue>
    </source>
</reference>
<dbReference type="InterPro" id="IPR001806">
    <property type="entry name" value="Small_GTPase"/>
</dbReference>
<dbReference type="CDD" id="cd00154">
    <property type="entry name" value="Rab"/>
    <property type="match status" value="1"/>
</dbReference>
<dbReference type="NCBIfam" id="TIGR00231">
    <property type="entry name" value="small_GTP"/>
    <property type="match status" value="1"/>
</dbReference>